<dbReference type="PANTHER" id="PTHR42791:SF2">
    <property type="entry name" value="N-ACETYLTRANSFERASE DOMAIN-CONTAINING PROTEIN"/>
    <property type="match status" value="1"/>
</dbReference>
<sequence length="193" mass="21567">MEKEKITIANAQPHQASDIASLIMLAMNHDCCRYFVGPNHTLNDFHQLMTRLVQRNDSQYSFLHTLVALDDNQVIGCCVSYEGGRLRALRQAFIDEALNSFGIDYSGMNDETQAGELYVDSLAVDVRYQGKGIATALLNATCKKAEALGLPVGLLVDKGNPDAERLYHRLGFHYVDDGEWGSHPMKHLQKKIQ</sequence>
<organism evidence="2 3">
    <name type="scientific">Segatella salivae</name>
    <dbReference type="NCBI Taxonomy" id="228604"/>
    <lineage>
        <taxon>Bacteria</taxon>
        <taxon>Pseudomonadati</taxon>
        <taxon>Bacteroidota</taxon>
        <taxon>Bacteroidia</taxon>
        <taxon>Bacteroidales</taxon>
        <taxon>Prevotellaceae</taxon>
        <taxon>Segatella</taxon>
    </lineage>
</organism>
<gene>
    <name evidence="2" type="ORF">KZY68_06920</name>
</gene>
<proteinExistence type="predicted"/>
<comment type="caution">
    <text evidence="2">The sequence shown here is derived from an EMBL/GenBank/DDBJ whole genome shotgun (WGS) entry which is preliminary data.</text>
</comment>
<dbReference type="CDD" id="cd04301">
    <property type="entry name" value="NAT_SF"/>
    <property type="match status" value="1"/>
</dbReference>
<dbReference type="Proteomes" id="UP001196873">
    <property type="component" value="Unassembled WGS sequence"/>
</dbReference>
<evidence type="ECO:0000259" key="1">
    <source>
        <dbReference type="PROSITE" id="PS51186"/>
    </source>
</evidence>
<dbReference type="PANTHER" id="PTHR42791">
    <property type="entry name" value="GNAT FAMILY ACETYLTRANSFERASE"/>
    <property type="match status" value="1"/>
</dbReference>
<reference evidence="2" key="1">
    <citation type="submission" date="2021-07" db="EMBL/GenBank/DDBJ databases">
        <title>Genomic diversity and antimicrobial resistance of Prevotella spp. isolated from chronic lung disease airways.</title>
        <authorList>
            <person name="Webb K.A."/>
            <person name="Olagoke O.S."/>
            <person name="Baird T."/>
            <person name="Neill J."/>
            <person name="Pham A."/>
            <person name="Wells T.J."/>
            <person name="Ramsay K.A."/>
            <person name="Bell S.C."/>
            <person name="Sarovich D.S."/>
            <person name="Price E.P."/>
        </authorList>
    </citation>
    <scope>NUCLEOTIDE SEQUENCE</scope>
    <source>
        <strain evidence="2">SCHI0047.S.3</strain>
    </source>
</reference>
<evidence type="ECO:0000313" key="3">
    <source>
        <dbReference type="Proteomes" id="UP001196873"/>
    </source>
</evidence>
<protein>
    <submittedName>
        <fullName evidence="2">GNAT family N-acetyltransferase</fullName>
    </submittedName>
</protein>
<dbReference type="GO" id="GO:0016747">
    <property type="term" value="F:acyltransferase activity, transferring groups other than amino-acyl groups"/>
    <property type="evidence" value="ECO:0007669"/>
    <property type="project" value="InterPro"/>
</dbReference>
<dbReference type="EMBL" id="JAHXRF010000009">
    <property type="protein sequence ID" value="MBW4865743.1"/>
    <property type="molecule type" value="Genomic_DNA"/>
</dbReference>
<dbReference type="InterPro" id="IPR052523">
    <property type="entry name" value="Trichothecene_AcTrans"/>
</dbReference>
<dbReference type="AlphaFoldDB" id="A0AAW4NTW1"/>
<accession>A0AAW4NTW1</accession>
<feature type="domain" description="N-acetyltransferase" evidence="1">
    <location>
        <begin position="6"/>
        <end position="190"/>
    </location>
</feature>
<dbReference type="PROSITE" id="PS51186">
    <property type="entry name" value="GNAT"/>
    <property type="match status" value="1"/>
</dbReference>
<dbReference type="InterPro" id="IPR000182">
    <property type="entry name" value="GNAT_dom"/>
</dbReference>
<dbReference type="RefSeq" id="WP_219427815.1">
    <property type="nucleotide sequence ID" value="NZ_JAHXRD010000010.1"/>
</dbReference>
<dbReference type="Pfam" id="PF00583">
    <property type="entry name" value="Acetyltransf_1"/>
    <property type="match status" value="1"/>
</dbReference>
<evidence type="ECO:0000313" key="2">
    <source>
        <dbReference type="EMBL" id="MBW4865743.1"/>
    </source>
</evidence>
<name>A0AAW4NTW1_9BACT</name>